<name>C4R1N3_KOMPG</name>
<evidence type="ECO:0000256" key="2">
    <source>
        <dbReference type="SAM" id="Coils"/>
    </source>
</evidence>
<comment type="similarity">
    <text evidence="1">Belongs to the lunapark family.</text>
</comment>
<keyword evidence="1" id="KW-1133">Transmembrane helix</keyword>
<dbReference type="FunCoup" id="C4R1N3">
    <property type="interactions" value="28"/>
</dbReference>
<keyword evidence="1" id="KW-0812">Transmembrane</keyword>
<evidence type="ECO:0000313" key="5">
    <source>
        <dbReference type="EMBL" id="CAY69407.1"/>
    </source>
</evidence>
<dbReference type="eggNOG" id="KOG2846">
    <property type="taxonomic scope" value="Eukaryota"/>
</dbReference>
<dbReference type="InterPro" id="IPR019273">
    <property type="entry name" value="Lunapark_Znf"/>
</dbReference>
<keyword evidence="1" id="KW-0479">Metal-binding</keyword>
<dbReference type="OMA" id="ILFKWAL"/>
<comment type="domain">
    <text evidence="1">The C4-type zinc finger motif is necessary both for its ER three-way tubular junction localization and formation.</text>
</comment>
<keyword evidence="1" id="KW-0863">Zinc-finger</keyword>
<dbReference type="STRING" id="644223.C4R1N3"/>
<comment type="function">
    <text evidence="1">Plays a role in determining ER morphology.</text>
</comment>
<dbReference type="AlphaFoldDB" id="C4R1N3"/>
<feature type="transmembrane region" description="Helical" evidence="1">
    <location>
        <begin position="76"/>
        <end position="94"/>
    </location>
</feature>
<dbReference type="GO" id="GO:1903373">
    <property type="term" value="P:positive regulation of endoplasmic reticulum tubular network organization"/>
    <property type="evidence" value="ECO:0007669"/>
    <property type="project" value="UniProtKB-UniRule"/>
</dbReference>
<dbReference type="EMBL" id="FN392320">
    <property type="protein sequence ID" value="CAY69407.1"/>
    <property type="molecule type" value="Genomic_DNA"/>
</dbReference>
<dbReference type="GO" id="GO:0098826">
    <property type="term" value="C:endoplasmic reticulum tubular network membrane"/>
    <property type="evidence" value="ECO:0007669"/>
    <property type="project" value="UniProtKB-UniRule"/>
</dbReference>
<accession>C4R1N3</accession>
<evidence type="ECO:0000259" key="4">
    <source>
        <dbReference type="Pfam" id="PF10058"/>
    </source>
</evidence>
<dbReference type="PANTHER" id="PTHR22166">
    <property type="entry name" value="ENDOPLASMIC RETICULUM JUNCTION FORMATION PROTEIN LUNAPARK"/>
    <property type="match status" value="1"/>
</dbReference>
<evidence type="ECO:0000256" key="3">
    <source>
        <dbReference type="SAM" id="MobiDB-lite"/>
    </source>
</evidence>
<evidence type="ECO:0000313" key="6">
    <source>
        <dbReference type="Proteomes" id="UP000000314"/>
    </source>
</evidence>
<keyword evidence="2" id="KW-0175">Coiled coil</keyword>
<feature type="transmembrane region" description="Helical" evidence="1">
    <location>
        <begin position="51"/>
        <end position="70"/>
    </location>
</feature>
<dbReference type="GO" id="GO:0008270">
    <property type="term" value="F:zinc ion binding"/>
    <property type="evidence" value="ECO:0007669"/>
    <property type="project" value="UniProtKB-KW"/>
</dbReference>
<dbReference type="GO" id="GO:0071788">
    <property type="term" value="P:endoplasmic reticulum tubular network maintenance"/>
    <property type="evidence" value="ECO:0007669"/>
    <property type="project" value="UniProtKB-UniRule"/>
</dbReference>
<comment type="subcellular location">
    <subcellularLocation>
        <location evidence="1">Endoplasmic reticulum membrane</location>
        <topology evidence="1">Multi-pass membrane protein</topology>
    </subcellularLocation>
</comment>
<dbReference type="InParanoid" id="C4R1N3"/>
<dbReference type="GeneID" id="8198373"/>
<organism evidence="5 6">
    <name type="scientific">Komagataella phaffii (strain GS115 / ATCC 20864)</name>
    <name type="common">Yeast</name>
    <name type="synonym">Pichia pastoris</name>
    <dbReference type="NCBI Taxonomy" id="644223"/>
    <lineage>
        <taxon>Eukaryota</taxon>
        <taxon>Fungi</taxon>
        <taxon>Dikarya</taxon>
        <taxon>Ascomycota</taxon>
        <taxon>Saccharomycotina</taxon>
        <taxon>Pichiomycetes</taxon>
        <taxon>Pichiales</taxon>
        <taxon>Pichiaceae</taxon>
        <taxon>Komagataella</taxon>
    </lineage>
</organism>
<keyword evidence="1" id="KW-0256">Endoplasmic reticulum</keyword>
<reference evidence="5 6" key="1">
    <citation type="journal article" date="2009" name="Nat. Biotechnol.">
        <title>Genome sequence of the recombinant protein production host Pichia pastoris.</title>
        <authorList>
            <person name="De Schutter K."/>
            <person name="Lin Y.C."/>
            <person name="Tiels P."/>
            <person name="Van Hecke A."/>
            <person name="Glinka S."/>
            <person name="Weber-Lehmann J."/>
            <person name="Rouze P."/>
            <person name="Van de Peer Y."/>
            <person name="Callewaert N."/>
        </authorList>
    </citation>
    <scope>NUCLEOTIDE SEQUENCE [LARGE SCALE GENOMIC DNA]</scope>
    <source>
        <strain evidence="6">GS115 / ATCC 20864</strain>
    </source>
</reference>
<dbReference type="SMR" id="C4R1N3"/>
<sequence>MAWLPFLHGSSDRFSADKFERELKAISTKILKNERKSIRYKRQFKQWRASLLFYISILYTILIAYELIFISRGRQMYIHLVVIPIGMLLCDMLYKKLFNIMMRRIETNLVDLRTQHKEKIENLKDLSNFNETSSLLKRFTDGEDLEALEREQAEAARKQQEYFKLLETPPPVLSGVPNSSSRPSSLFEPIMKLLLGEDEMSPNNRYALICTLCYQNNGLAPPGEVPGEVKYICINCGYLNVPEKDQLPGVDGTENDTINQRMSDHVQLDSNKTGDEGAKEKNKET</sequence>
<keyword evidence="1" id="KW-0862">Zinc</keyword>
<dbReference type="Proteomes" id="UP000000314">
    <property type="component" value="Chromosome 2"/>
</dbReference>
<keyword evidence="1" id="KW-0472">Membrane</keyword>
<protein>
    <recommendedName>
        <fullName evidence="1">Endoplasmic reticulum junction formation protein lunapark</fullName>
    </recommendedName>
</protein>
<feature type="domain" description="Lunapark zinc ribbon" evidence="4">
    <location>
        <begin position="190"/>
        <end position="240"/>
    </location>
</feature>
<dbReference type="OrthoDB" id="1725934at2759"/>
<evidence type="ECO:0000256" key="1">
    <source>
        <dbReference type="RuleBase" id="RU367073"/>
    </source>
</evidence>
<dbReference type="PANTHER" id="PTHR22166:SF12">
    <property type="entry name" value="ENDOPLASMIC RETICULUM JUNCTION FORMATION PROTEIN LUNAPARK"/>
    <property type="match status" value="1"/>
</dbReference>
<feature type="region of interest" description="Disordered" evidence="3">
    <location>
        <begin position="244"/>
        <end position="285"/>
    </location>
</feature>
<proteinExistence type="inferred from homology"/>
<keyword evidence="6" id="KW-1185">Reference proteome</keyword>
<dbReference type="Pfam" id="PF10058">
    <property type="entry name" value="Zn_ribbon_10"/>
    <property type="match status" value="1"/>
</dbReference>
<feature type="compositionally biased region" description="Basic and acidic residues" evidence="3">
    <location>
        <begin position="262"/>
        <end position="285"/>
    </location>
</feature>
<dbReference type="InterPro" id="IPR040115">
    <property type="entry name" value="Lnp"/>
</dbReference>
<feature type="coiled-coil region" evidence="2">
    <location>
        <begin position="102"/>
        <end position="168"/>
    </location>
</feature>
<dbReference type="HOGENOM" id="CLU_089708_0_0_1"/>
<dbReference type="RefSeq" id="XP_002491687.1">
    <property type="nucleotide sequence ID" value="XM_002491642.1"/>
</dbReference>
<dbReference type="KEGG" id="ppa:PAS_chr2-1_0884"/>
<gene>
    <name evidence="5" type="ordered locus">PAS_chr2-1_0884</name>
</gene>